<gene>
    <name evidence="1" type="ORF">CVLEPA_LOCUS30204</name>
</gene>
<organism evidence="1 2">
    <name type="scientific">Clavelina lepadiformis</name>
    <name type="common">Light-bulb sea squirt</name>
    <name type="synonym">Ascidia lepadiformis</name>
    <dbReference type="NCBI Taxonomy" id="159417"/>
    <lineage>
        <taxon>Eukaryota</taxon>
        <taxon>Metazoa</taxon>
        <taxon>Chordata</taxon>
        <taxon>Tunicata</taxon>
        <taxon>Ascidiacea</taxon>
        <taxon>Aplousobranchia</taxon>
        <taxon>Clavelinidae</taxon>
        <taxon>Clavelina</taxon>
    </lineage>
</organism>
<dbReference type="Proteomes" id="UP001642483">
    <property type="component" value="Unassembled WGS sequence"/>
</dbReference>
<comment type="caution">
    <text evidence="1">The sequence shown here is derived from an EMBL/GenBank/DDBJ whole genome shotgun (WGS) entry which is preliminary data.</text>
</comment>
<reference evidence="1 2" key="1">
    <citation type="submission" date="2024-02" db="EMBL/GenBank/DDBJ databases">
        <authorList>
            <person name="Daric V."/>
            <person name="Darras S."/>
        </authorList>
    </citation>
    <scope>NUCLEOTIDE SEQUENCE [LARGE SCALE GENOMIC DNA]</scope>
</reference>
<evidence type="ECO:0000313" key="1">
    <source>
        <dbReference type="EMBL" id="CAK8696896.1"/>
    </source>
</evidence>
<sequence>MKVAARFSLGPPRSRRLHWLEPLNDEDDGAIIMDFWPIRFSENDDEASSVPGVKKLRVLLGYYTFSQKHVGQQIKKTGKTSFKN</sequence>
<accession>A0ABP0GYS7</accession>
<name>A0ABP0GYS7_CLALP</name>
<keyword evidence="2" id="KW-1185">Reference proteome</keyword>
<evidence type="ECO:0000313" key="2">
    <source>
        <dbReference type="Proteomes" id="UP001642483"/>
    </source>
</evidence>
<dbReference type="EMBL" id="CAWYQH010000163">
    <property type="protein sequence ID" value="CAK8696896.1"/>
    <property type="molecule type" value="Genomic_DNA"/>
</dbReference>
<proteinExistence type="predicted"/>
<protein>
    <submittedName>
        <fullName evidence="1">Uncharacterized protein</fullName>
    </submittedName>
</protein>